<feature type="domain" description="GGDEF" evidence="1">
    <location>
        <begin position="49"/>
        <end position="185"/>
    </location>
</feature>
<evidence type="ECO:0000259" key="1">
    <source>
        <dbReference type="PROSITE" id="PS50887"/>
    </source>
</evidence>
<dbReference type="AlphaFoldDB" id="A0A484S7I1"/>
<dbReference type="InterPro" id="IPR043128">
    <property type="entry name" value="Rev_trsase/Diguanyl_cyclase"/>
</dbReference>
<sequence>MAIFKDFSAVVSSQRLLREIVHSDGLTGVANRSGLRERWEVETHNNPGVALAFLMMDLDDFKPVNDRHGHAVGDEVLKIVAKRLVEAVRSNDLVCRLGGDEFGILLVAPGGAGQIKVVCDRILSSIADPIIVGDLVLGVSASMGASIQNRPRISSALIGCCIRARRRARKERATTGSPKVVRRNLWRRRSGVDAAQAQTCP</sequence>
<protein>
    <submittedName>
        <fullName evidence="2">Diguanylate cyclase/phosphodiesterase (GGDEF &amp; EAL domains) with PAS/PAC sensor(S)</fullName>
    </submittedName>
</protein>
<dbReference type="InterPro" id="IPR052163">
    <property type="entry name" value="DGC-Regulatory_Protein"/>
</dbReference>
<gene>
    <name evidence="2" type="ORF">ANT3_4590</name>
</gene>
<dbReference type="CDD" id="cd01949">
    <property type="entry name" value="GGDEF"/>
    <property type="match status" value="1"/>
</dbReference>
<name>A0A484S7I1_9ZZZZ</name>
<dbReference type="InterPro" id="IPR000160">
    <property type="entry name" value="GGDEF_dom"/>
</dbReference>
<dbReference type="PROSITE" id="PS50887">
    <property type="entry name" value="GGDEF"/>
    <property type="match status" value="1"/>
</dbReference>
<dbReference type="Gene3D" id="3.30.70.270">
    <property type="match status" value="1"/>
</dbReference>
<accession>A0A484S7I1</accession>
<evidence type="ECO:0000313" key="2">
    <source>
        <dbReference type="EMBL" id="VFR58005.1"/>
    </source>
</evidence>
<dbReference type="SUPFAM" id="SSF55073">
    <property type="entry name" value="Nucleotide cyclase"/>
    <property type="match status" value="1"/>
</dbReference>
<dbReference type="SMART" id="SM00267">
    <property type="entry name" value="GGDEF"/>
    <property type="match status" value="1"/>
</dbReference>
<dbReference type="PANTHER" id="PTHR46663:SF2">
    <property type="entry name" value="GGDEF DOMAIN-CONTAINING PROTEIN"/>
    <property type="match status" value="1"/>
</dbReference>
<reference evidence="2" key="1">
    <citation type="submission" date="2019-03" db="EMBL/GenBank/DDBJ databases">
        <authorList>
            <person name="Danneels B."/>
        </authorList>
    </citation>
    <scope>NUCLEOTIDE SEQUENCE</scope>
</reference>
<dbReference type="EMBL" id="CAADID010000002">
    <property type="protein sequence ID" value="VFR58005.1"/>
    <property type="molecule type" value="Genomic_DNA"/>
</dbReference>
<proteinExistence type="predicted"/>
<organism evidence="2">
    <name type="scientific">plant metagenome</name>
    <dbReference type="NCBI Taxonomy" id="1297885"/>
    <lineage>
        <taxon>unclassified sequences</taxon>
        <taxon>metagenomes</taxon>
        <taxon>organismal metagenomes</taxon>
    </lineage>
</organism>
<dbReference type="PANTHER" id="PTHR46663">
    <property type="entry name" value="DIGUANYLATE CYCLASE DGCT-RELATED"/>
    <property type="match status" value="1"/>
</dbReference>
<dbReference type="InterPro" id="IPR029787">
    <property type="entry name" value="Nucleotide_cyclase"/>
</dbReference>
<dbReference type="NCBIfam" id="TIGR00254">
    <property type="entry name" value="GGDEF"/>
    <property type="match status" value="1"/>
</dbReference>
<dbReference type="Pfam" id="PF00990">
    <property type="entry name" value="GGDEF"/>
    <property type="match status" value="1"/>
</dbReference>